<evidence type="ECO:0000259" key="1">
    <source>
        <dbReference type="Pfam" id="PF00850"/>
    </source>
</evidence>
<dbReference type="PRINTS" id="PR01270">
    <property type="entry name" value="HDASUPER"/>
</dbReference>
<dbReference type="PANTHER" id="PTHR10625">
    <property type="entry name" value="HISTONE DEACETYLASE HDAC1-RELATED"/>
    <property type="match status" value="1"/>
</dbReference>
<gene>
    <name evidence="2" type="ORF">DFR87_10960</name>
</gene>
<dbReference type="Proteomes" id="UP000247586">
    <property type="component" value="Chromosome"/>
</dbReference>
<dbReference type="InterPro" id="IPR023696">
    <property type="entry name" value="Ureohydrolase_dom_sf"/>
</dbReference>
<dbReference type="Gene3D" id="3.40.800.20">
    <property type="entry name" value="Histone deacetylase domain"/>
    <property type="match status" value="1"/>
</dbReference>
<dbReference type="RefSeq" id="WP_110369528.1">
    <property type="nucleotide sequence ID" value="NZ_CP029287.2"/>
</dbReference>
<proteinExistence type="predicted"/>
<dbReference type="InterPro" id="IPR023801">
    <property type="entry name" value="His_deacetylse_dom"/>
</dbReference>
<dbReference type="GO" id="GO:0040029">
    <property type="term" value="P:epigenetic regulation of gene expression"/>
    <property type="evidence" value="ECO:0007669"/>
    <property type="project" value="TreeGrafter"/>
</dbReference>
<organism evidence="2 3">
    <name type="scientific">Metallosphaera hakonensis JCM 8857 = DSM 7519</name>
    <dbReference type="NCBI Taxonomy" id="1293036"/>
    <lineage>
        <taxon>Archaea</taxon>
        <taxon>Thermoproteota</taxon>
        <taxon>Thermoprotei</taxon>
        <taxon>Sulfolobales</taxon>
        <taxon>Sulfolobaceae</taxon>
        <taxon>Metallosphaera</taxon>
    </lineage>
</organism>
<dbReference type="Pfam" id="PF00850">
    <property type="entry name" value="Hist_deacetyl"/>
    <property type="match status" value="1"/>
</dbReference>
<evidence type="ECO:0000313" key="2">
    <source>
        <dbReference type="EMBL" id="AWS00117.1"/>
    </source>
</evidence>
<keyword evidence="3" id="KW-1185">Reference proteome</keyword>
<accession>A0A2U9IVN9</accession>
<dbReference type="GO" id="GO:0004407">
    <property type="term" value="F:histone deacetylase activity"/>
    <property type="evidence" value="ECO:0007669"/>
    <property type="project" value="TreeGrafter"/>
</dbReference>
<dbReference type="SUPFAM" id="SSF52768">
    <property type="entry name" value="Arginase/deacetylase"/>
    <property type="match status" value="1"/>
</dbReference>
<protein>
    <submittedName>
        <fullName evidence="2">Acetoin utilization protein</fullName>
    </submittedName>
</protein>
<reference evidence="2" key="1">
    <citation type="submission" date="2018-05" db="EMBL/GenBank/DDBJ databases">
        <title>Complete Genome Sequences of Extremely Thermoacidophilic, Metal-Mobilizing Type-Strain Members of the Archaeal Family Sulfolobaceae: Acidianus brierleyi DSM-1651T, Acidianus sulfidivorans DSM-18786T, Metallosphaera hakonensis DSM-7519T, and Metallosphaera prunae DSM-10039T.</title>
        <authorList>
            <person name="Counts J.A."/>
            <person name="Kelly R.M."/>
        </authorList>
    </citation>
    <scope>NUCLEOTIDE SEQUENCE [LARGE SCALE GENOMIC DNA]</scope>
    <source>
        <strain evidence="2">HO1-1</strain>
    </source>
</reference>
<dbReference type="InterPro" id="IPR000286">
    <property type="entry name" value="HDACs"/>
</dbReference>
<sequence length="346" mass="38189">MKATKLTSGHLLGIIWDDRFKEISFSHPMIRDVSKARISRFKEMVKDMENVIFISPDYATFEDLLEVHDMELLLKIKEASSLPHIGFLDSGDTVHYPGILNDVLLVAGSTLTAISMSRFLNIQYIPLGGFHHATRSRSMGFCPVNDVNLAIKRLLDHGERVAVVDVDAHHANGVEEMFYDKPVLKLNIFAYNGSFFPGTGDPSRRGEGEGFGLNYNVALPLLAGDDAFDEALRMLKVVEDFRPTYLLGIAGVDGHKDDGLKSLNLTSNSYNNLGLRLYAMSRRLGFKIISYGGGGYGPGSALSMFSFVKGLTGEKVNEEISTRDQEKKAKVKKLVDSFLEGLSSGL</sequence>
<dbReference type="OrthoDB" id="147549at2157"/>
<dbReference type="STRING" id="1293036.GCA_001315825_01367"/>
<feature type="domain" description="Histone deacetylase" evidence="1">
    <location>
        <begin position="35"/>
        <end position="299"/>
    </location>
</feature>
<name>A0A2U9IVN9_9CREN</name>
<evidence type="ECO:0000313" key="3">
    <source>
        <dbReference type="Proteomes" id="UP000247586"/>
    </source>
</evidence>
<dbReference type="KEGG" id="mhk:DFR87_10960"/>
<dbReference type="EMBL" id="CP029287">
    <property type="protein sequence ID" value="AWS00117.1"/>
    <property type="molecule type" value="Genomic_DNA"/>
</dbReference>
<dbReference type="PANTHER" id="PTHR10625:SF10">
    <property type="entry name" value="HISTONE DEACETYLASE HDAC1"/>
    <property type="match status" value="1"/>
</dbReference>
<dbReference type="InterPro" id="IPR037138">
    <property type="entry name" value="His_deacetylse_dom_sf"/>
</dbReference>
<dbReference type="AlphaFoldDB" id="A0A2U9IVN9"/>
<dbReference type="GeneID" id="36835868"/>